<dbReference type="AlphaFoldDB" id="A0A5C6DZH8"/>
<protein>
    <recommendedName>
        <fullName evidence="3">TIGR04255 family protein</fullName>
    </recommendedName>
</protein>
<dbReference type="OrthoDB" id="250042at2"/>
<dbReference type="Proteomes" id="UP000319143">
    <property type="component" value="Unassembled WGS sequence"/>
</dbReference>
<reference evidence="1 2" key="1">
    <citation type="submission" date="2019-02" db="EMBL/GenBank/DDBJ databases">
        <title>Deep-cultivation of Planctomycetes and their phenomic and genomic characterization uncovers novel biology.</title>
        <authorList>
            <person name="Wiegand S."/>
            <person name="Jogler M."/>
            <person name="Boedeker C."/>
            <person name="Pinto D."/>
            <person name="Vollmers J."/>
            <person name="Rivas-Marin E."/>
            <person name="Kohn T."/>
            <person name="Peeters S.H."/>
            <person name="Heuer A."/>
            <person name="Rast P."/>
            <person name="Oberbeckmann S."/>
            <person name="Bunk B."/>
            <person name="Jeske O."/>
            <person name="Meyerdierks A."/>
            <person name="Storesund J.E."/>
            <person name="Kallscheuer N."/>
            <person name="Luecker S."/>
            <person name="Lage O.M."/>
            <person name="Pohl T."/>
            <person name="Merkel B.J."/>
            <person name="Hornburger P."/>
            <person name="Mueller R.-W."/>
            <person name="Bruemmer F."/>
            <person name="Labrenz M."/>
            <person name="Spormann A.M."/>
            <person name="Op Den Camp H."/>
            <person name="Overmann J."/>
            <person name="Amann R."/>
            <person name="Jetten M.S.M."/>
            <person name="Mascher T."/>
            <person name="Medema M.H."/>
            <person name="Devos D.P."/>
            <person name="Kaster A.-K."/>
            <person name="Ovreas L."/>
            <person name="Rohde M."/>
            <person name="Galperin M.Y."/>
            <person name="Jogler C."/>
        </authorList>
    </citation>
    <scope>NUCLEOTIDE SEQUENCE [LARGE SCALE GENOMIC DNA]</scope>
    <source>
        <strain evidence="1 2">Poly41</strain>
    </source>
</reference>
<proteinExistence type="predicted"/>
<evidence type="ECO:0000313" key="2">
    <source>
        <dbReference type="Proteomes" id="UP000319143"/>
    </source>
</evidence>
<dbReference type="EMBL" id="SJPV01000001">
    <property type="protein sequence ID" value="TWU42022.1"/>
    <property type="molecule type" value="Genomic_DNA"/>
</dbReference>
<evidence type="ECO:0008006" key="3">
    <source>
        <dbReference type="Google" id="ProtNLM"/>
    </source>
</evidence>
<organism evidence="1 2">
    <name type="scientific">Novipirellula artificiosorum</name>
    <dbReference type="NCBI Taxonomy" id="2528016"/>
    <lineage>
        <taxon>Bacteria</taxon>
        <taxon>Pseudomonadati</taxon>
        <taxon>Planctomycetota</taxon>
        <taxon>Planctomycetia</taxon>
        <taxon>Pirellulales</taxon>
        <taxon>Pirellulaceae</taxon>
        <taxon>Novipirellula</taxon>
    </lineage>
</organism>
<name>A0A5C6DZH8_9BACT</name>
<gene>
    <name evidence="1" type="ORF">Poly41_03180</name>
</gene>
<evidence type="ECO:0000313" key="1">
    <source>
        <dbReference type="EMBL" id="TWU42022.1"/>
    </source>
</evidence>
<comment type="caution">
    <text evidence="1">The sequence shown here is derived from an EMBL/GenBank/DDBJ whole genome shotgun (WGS) entry which is preliminary data.</text>
</comment>
<sequence>MNGYGAFSDDFYMNMILTTEMELPKGRESILHFFEQIRRRYPNLQNFYGREKNEFVLEEEKEAGAYRWVSTESKRVNSGAVNPPSADAADELNRTVLELVPYELSVSPLDCESLSVMFGFDFAYRGNHNEMLADVVGVAPGLKQFSNLPYGKVLSHEPAIQFSLDEDCRTQCRVSFESRTNAYQVRTGDFGEEQISVYLTVRRYDSLGPDENYAAEYDRLVSLGRDLVDEYLVTSVLKPLQDAISLR</sequence>
<keyword evidence="2" id="KW-1185">Reference proteome</keyword>
<accession>A0A5C6DZH8</accession>
<dbReference type="RefSeq" id="WP_146524161.1">
    <property type="nucleotide sequence ID" value="NZ_SJPV01000001.1"/>
</dbReference>